<proteinExistence type="predicted"/>
<keyword evidence="2" id="KW-1185">Reference proteome</keyword>
<name>A0A8S1L1W4_9CILI</name>
<evidence type="ECO:0000313" key="2">
    <source>
        <dbReference type="Proteomes" id="UP000692954"/>
    </source>
</evidence>
<evidence type="ECO:0000313" key="1">
    <source>
        <dbReference type="EMBL" id="CAD8061920.1"/>
    </source>
</evidence>
<dbReference type="Proteomes" id="UP000692954">
    <property type="component" value="Unassembled WGS sequence"/>
</dbReference>
<sequence>MGVCSAKRQNKNSQLLQTTQLYQTNQLNQTTQLYQTDIQQTYKVQDYEISQEQLALFKDDVYVQNINKTFDKINQLFDQMTSQFDSLSKYFLSGSEEQTKK</sequence>
<dbReference type="OrthoDB" id="10556935at2759"/>
<accession>A0A8S1L1W4</accession>
<reference evidence="1" key="1">
    <citation type="submission" date="2021-01" db="EMBL/GenBank/DDBJ databases">
        <authorList>
            <consortium name="Genoscope - CEA"/>
            <person name="William W."/>
        </authorList>
    </citation>
    <scope>NUCLEOTIDE SEQUENCE</scope>
</reference>
<gene>
    <name evidence="1" type="ORF">PSON_ATCC_30995.1.T0160049</name>
</gene>
<organism evidence="1 2">
    <name type="scientific">Paramecium sonneborni</name>
    <dbReference type="NCBI Taxonomy" id="65129"/>
    <lineage>
        <taxon>Eukaryota</taxon>
        <taxon>Sar</taxon>
        <taxon>Alveolata</taxon>
        <taxon>Ciliophora</taxon>
        <taxon>Intramacronucleata</taxon>
        <taxon>Oligohymenophorea</taxon>
        <taxon>Peniculida</taxon>
        <taxon>Parameciidae</taxon>
        <taxon>Paramecium</taxon>
    </lineage>
</organism>
<protein>
    <submittedName>
        <fullName evidence="1">Uncharacterized protein</fullName>
    </submittedName>
</protein>
<dbReference type="AlphaFoldDB" id="A0A8S1L1W4"/>
<comment type="caution">
    <text evidence="1">The sequence shown here is derived from an EMBL/GenBank/DDBJ whole genome shotgun (WGS) entry which is preliminary data.</text>
</comment>
<dbReference type="EMBL" id="CAJJDN010000016">
    <property type="protein sequence ID" value="CAD8061920.1"/>
    <property type="molecule type" value="Genomic_DNA"/>
</dbReference>